<keyword evidence="3" id="KW-1185">Reference proteome</keyword>
<evidence type="ECO:0000313" key="2">
    <source>
        <dbReference type="EMBL" id="GJT91294.1"/>
    </source>
</evidence>
<feature type="compositionally biased region" description="Basic and acidic residues" evidence="1">
    <location>
        <begin position="89"/>
        <end position="105"/>
    </location>
</feature>
<feature type="region of interest" description="Disordered" evidence="1">
    <location>
        <begin position="1"/>
        <end position="20"/>
    </location>
</feature>
<organism evidence="2 3">
    <name type="scientific">Tanacetum coccineum</name>
    <dbReference type="NCBI Taxonomy" id="301880"/>
    <lineage>
        <taxon>Eukaryota</taxon>
        <taxon>Viridiplantae</taxon>
        <taxon>Streptophyta</taxon>
        <taxon>Embryophyta</taxon>
        <taxon>Tracheophyta</taxon>
        <taxon>Spermatophyta</taxon>
        <taxon>Magnoliopsida</taxon>
        <taxon>eudicotyledons</taxon>
        <taxon>Gunneridae</taxon>
        <taxon>Pentapetalae</taxon>
        <taxon>asterids</taxon>
        <taxon>campanulids</taxon>
        <taxon>Asterales</taxon>
        <taxon>Asteraceae</taxon>
        <taxon>Asteroideae</taxon>
        <taxon>Anthemideae</taxon>
        <taxon>Anthemidinae</taxon>
        <taxon>Tanacetum</taxon>
    </lineage>
</organism>
<reference evidence="2" key="2">
    <citation type="submission" date="2022-01" db="EMBL/GenBank/DDBJ databases">
        <authorList>
            <person name="Yamashiro T."/>
            <person name="Shiraishi A."/>
            <person name="Satake H."/>
            <person name="Nakayama K."/>
        </authorList>
    </citation>
    <scope>NUCLEOTIDE SEQUENCE</scope>
</reference>
<name>A0ABQ5HUR3_9ASTR</name>
<feature type="region of interest" description="Disordered" evidence="1">
    <location>
        <begin position="88"/>
        <end position="138"/>
    </location>
</feature>
<evidence type="ECO:0000313" key="3">
    <source>
        <dbReference type="Proteomes" id="UP001151760"/>
    </source>
</evidence>
<accession>A0ABQ5HUR3</accession>
<dbReference type="Proteomes" id="UP001151760">
    <property type="component" value="Unassembled WGS sequence"/>
</dbReference>
<dbReference type="EMBL" id="BQNB010020005">
    <property type="protein sequence ID" value="GJT91294.1"/>
    <property type="molecule type" value="Genomic_DNA"/>
</dbReference>
<reference evidence="2" key="1">
    <citation type="journal article" date="2022" name="Int. J. Mol. Sci.">
        <title>Draft Genome of Tanacetum Coccineum: Genomic Comparison of Closely Related Tanacetum-Family Plants.</title>
        <authorList>
            <person name="Yamashiro T."/>
            <person name="Shiraishi A."/>
            <person name="Nakayama K."/>
            <person name="Satake H."/>
        </authorList>
    </citation>
    <scope>NUCLEOTIDE SEQUENCE</scope>
</reference>
<protein>
    <submittedName>
        <fullName evidence="2">Uncharacterized protein</fullName>
    </submittedName>
</protein>
<comment type="caution">
    <text evidence="2">The sequence shown here is derived from an EMBL/GenBank/DDBJ whole genome shotgun (WGS) entry which is preliminary data.</text>
</comment>
<gene>
    <name evidence="2" type="ORF">Tco_1080139</name>
</gene>
<proteinExistence type="predicted"/>
<evidence type="ECO:0000256" key="1">
    <source>
        <dbReference type="SAM" id="MobiDB-lite"/>
    </source>
</evidence>
<sequence length="138" mass="16017">MEHARKQQLPKETITSSDTTVVEEFDQKTTFQPLRRKMFMDEGVCEKLKKKKNQYEAEKRKAFRWITEGLKDKGQAKSCKKIKLFEPISVHDSDNAEHDDAKLDNTDMPVDQGEDLGNTNEQPNDEVVPKNDWYNVGN</sequence>